<sequence length="117" mass="13523">MFSQSAQIEKHKGSKNYYEIKEYSIVCRDYDKTKAEDGEKQLEGEINSRLTKLSMASIQIRIILIGLSLKFKKDGSYTTKLIHDATCDFEHIRTGAWLYKHKYPGKAPGKFLGWTKK</sequence>
<dbReference type="EMBL" id="CP043900">
    <property type="protein sequence ID" value="QOI53356.1"/>
    <property type="molecule type" value="Genomic_DNA"/>
</dbReference>
<geneLocation type="plasmid" evidence="1 2">
    <name>p6</name>
</geneLocation>
<reference evidence="1" key="1">
    <citation type="submission" date="2019-09" db="EMBL/GenBank/DDBJ databases">
        <title>Comparative Genomics of Leptospira interrogans Reveals Genome Plasticity - A Common Adaptive Strategy for Survival in Various Hosts.</title>
        <authorList>
            <person name="Ramli S.R."/>
            <person name="Bunk B."/>
            <person name="Goris M."/>
            <person name="Bhuju S."/>
            <person name="Jarek M."/>
            <person name="Sproer C."/>
            <person name="Mustakim S."/>
            <person name="Strommenger B."/>
            <person name="Pessler F."/>
        </authorList>
    </citation>
    <scope>NUCLEOTIDE SEQUENCE</scope>
    <source>
        <strain evidence="1">1489</strain>
        <plasmid evidence="1">p6</plasmid>
    </source>
</reference>
<protein>
    <submittedName>
        <fullName evidence="1">Uncharacterized protein</fullName>
    </submittedName>
</protein>
<keyword evidence="1" id="KW-0614">Plasmid</keyword>
<gene>
    <name evidence="1" type="ORF">Lepto1489_23775</name>
</gene>
<name>A0AAP9WPV2_LEPIR</name>
<proteinExistence type="predicted"/>
<evidence type="ECO:0000313" key="1">
    <source>
        <dbReference type="EMBL" id="QOI53356.1"/>
    </source>
</evidence>
<evidence type="ECO:0000313" key="2">
    <source>
        <dbReference type="Proteomes" id="UP000663255"/>
    </source>
</evidence>
<accession>A0AAP9WPV2</accession>
<dbReference type="AlphaFoldDB" id="A0AAP9WPV2"/>
<dbReference type="RefSeq" id="WP_192505235.1">
    <property type="nucleotide sequence ID" value="NZ_CP043900.1"/>
</dbReference>
<dbReference type="Proteomes" id="UP000663255">
    <property type="component" value="Plasmid p6"/>
</dbReference>
<organism evidence="1 2">
    <name type="scientific">Leptospira interrogans serovar Bataviae</name>
    <dbReference type="NCBI Taxonomy" id="312175"/>
    <lineage>
        <taxon>Bacteria</taxon>
        <taxon>Pseudomonadati</taxon>
        <taxon>Spirochaetota</taxon>
        <taxon>Spirochaetia</taxon>
        <taxon>Leptospirales</taxon>
        <taxon>Leptospiraceae</taxon>
        <taxon>Leptospira</taxon>
    </lineage>
</organism>